<dbReference type="EMBL" id="WEGK01000002">
    <property type="protein sequence ID" value="MQY18187.1"/>
    <property type="molecule type" value="Genomic_DNA"/>
</dbReference>
<dbReference type="InterPro" id="IPR000182">
    <property type="entry name" value="GNAT_dom"/>
</dbReference>
<dbReference type="PROSITE" id="PS51186">
    <property type="entry name" value="GNAT"/>
    <property type="match status" value="1"/>
</dbReference>
<evidence type="ECO:0000313" key="3">
    <source>
        <dbReference type="EMBL" id="MQY18187.1"/>
    </source>
</evidence>
<dbReference type="Proteomes" id="UP000438448">
    <property type="component" value="Unassembled WGS sequence"/>
</dbReference>
<accession>A0A7K0CXG6</accession>
<dbReference type="SUPFAM" id="SSF55729">
    <property type="entry name" value="Acyl-CoA N-acyltransferases (Nat)"/>
    <property type="match status" value="1"/>
</dbReference>
<proteinExistence type="predicted"/>
<gene>
    <name evidence="3" type="ORF">NRB20_12560</name>
</gene>
<evidence type="ECO:0000256" key="1">
    <source>
        <dbReference type="SAM" id="MobiDB-lite"/>
    </source>
</evidence>
<reference evidence="3 4" key="1">
    <citation type="submission" date="2019-10" db="EMBL/GenBank/DDBJ databases">
        <title>Nocardia macrotermitis sp. nov. and Nocardia aurantia sp. nov., isolated from the gut of fungus growing-termite Macrotermes natalensis.</title>
        <authorList>
            <person name="Benndorf R."/>
            <person name="Schwitalla J."/>
            <person name="Martin K."/>
            <person name="De Beer W."/>
            <person name="Kaster A.-K."/>
            <person name="Vollmers J."/>
            <person name="Poulsen M."/>
            <person name="Beemelmanns C."/>
        </authorList>
    </citation>
    <scope>NUCLEOTIDE SEQUENCE [LARGE SCALE GENOMIC DNA]</scope>
    <source>
        <strain evidence="3 4">RB20</strain>
    </source>
</reference>
<dbReference type="CDD" id="cd04301">
    <property type="entry name" value="NAT_SF"/>
    <property type="match status" value="1"/>
</dbReference>
<feature type="region of interest" description="Disordered" evidence="1">
    <location>
        <begin position="51"/>
        <end position="107"/>
    </location>
</feature>
<organism evidence="3 4">
    <name type="scientific">Nocardia macrotermitis</name>
    <dbReference type="NCBI Taxonomy" id="2585198"/>
    <lineage>
        <taxon>Bacteria</taxon>
        <taxon>Bacillati</taxon>
        <taxon>Actinomycetota</taxon>
        <taxon>Actinomycetes</taxon>
        <taxon>Mycobacteriales</taxon>
        <taxon>Nocardiaceae</taxon>
        <taxon>Nocardia</taxon>
    </lineage>
</organism>
<name>A0A7K0CXG6_9NOCA</name>
<protein>
    <recommendedName>
        <fullName evidence="2">N-acetyltransferase domain-containing protein</fullName>
    </recommendedName>
</protein>
<feature type="domain" description="N-acetyltransferase" evidence="2">
    <location>
        <begin position="126"/>
        <end position="280"/>
    </location>
</feature>
<keyword evidence="4" id="KW-1185">Reference proteome</keyword>
<dbReference type="Gene3D" id="3.40.630.30">
    <property type="match status" value="1"/>
</dbReference>
<evidence type="ECO:0000259" key="2">
    <source>
        <dbReference type="PROSITE" id="PS51186"/>
    </source>
</evidence>
<dbReference type="GO" id="GO:0016747">
    <property type="term" value="F:acyltransferase activity, transferring groups other than amino-acyl groups"/>
    <property type="evidence" value="ECO:0007669"/>
    <property type="project" value="InterPro"/>
</dbReference>
<dbReference type="InterPro" id="IPR016181">
    <property type="entry name" value="Acyl_CoA_acyltransferase"/>
</dbReference>
<evidence type="ECO:0000313" key="4">
    <source>
        <dbReference type="Proteomes" id="UP000438448"/>
    </source>
</evidence>
<dbReference type="AlphaFoldDB" id="A0A7K0CXG6"/>
<dbReference type="Pfam" id="PF00583">
    <property type="entry name" value="Acetyltransf_1"/>
    <property type="match status" value="1"/>
</dbReference>
<sequence>MLIRRERDGDISAIDAVHRAAFARAEDAAEPAEVAATPAEVAATPGQAAAAHAQVATTPGQATATPAQVATAPAENPTAPAENPATPAEVATAPRQNATAPGQVAAAHAQVATTPGQNAAAHAQVATTPGQNAAAHAQVATTPGQEAAEPAEVALVHQLRADAAWMPTLSLVAEVLGRVVGHVCLTRAGVGPYPVLALGPIGVLPEHQRAGVGSALMHAALGAADALDEPLVALLGSLEYYPRFGFQPGPRLGIFPDNPAWTSHFQVRPLTTYEPGLTGEFRYADPFYAL</sequence>
<comment type="caution">
    <text evidence="3">The sequence shown here is derived from an EMBL/GenBank/DDBJ whole genome shotgun (WGS) entry which is preliminary data.</text>
</comment>